<proteinExistence type="predicted"/>
<evidence type="ECO:0000256" key="1">
    <source>
        <dbReference type="SAM" id="MobiDB-lite"/>
    </source>
</evidence>
<dbReference type="AlphaFoldDB" id="A0ABD3IFX8"/>
<dbReference type="InterPro" id="IPR031925">
    <property type="entry name" value="TBCC_N"/>
</dbReference>
<dbReference type="Gene3D" id="1.20.58.1250">
    <property type="entry name" value="Tubulin Binding Cofactor C, N-terminal domain"/>
    <property type="match status" value="1"/>
</dbReference>
<evidence type="ECO:0000313" key="4">
    <source>
        <dbReference type="Proteomes" id="UP001633002"/>
    </source>
</evidence>
<feature type="domain" description="Tubulin-specific chaperone C N-terminal" evidence="2">
    <location>
        <begin position="3"/>
        <end position="93"/>
    </location>
</feature>
<dbReference type="EMBL" id="JBJQOH010000001">
    <property type="protein sequence ID" value="KAL3702542.1"/>
    <property type="molecule type" value="Genomic_DNA"/>
</dbReference>
<dbReference type="Pfam" id="PF16752">
    <property type="entry name" value="TBCC_N"/>
    <property type="match status" value="1"/>
</dbReference>
<dbReference type="Proteomes" id="UP001633002">
    <property type="component" value="Unassembled WGS sequence"/>
</dbReference>
<organism evidence="3 4">
    <name type="scientific">Riccia sorocarpa</name>
    <dbReference type="NCBI Taxonomy" id="122646"/>
    <lineage>
        <taxon>Eukaryota</taxon>
        <taxon>Viridiplantae</taxon>
        <taxon>Streptophyta</taxon>
        <taxon>Embryophyta</taxon>
        <taxon>Marchantiophyta</taxon>
        <taxon>Marchantiopsida</taxon>
        <taxon>Marchantiidae</taxon>
        <taxon>Marchantiales</taxon>
        <taxon>Ricciaceae</taxon>
        <taxon>Riccia</taxon>
    </lineage>
</organism>
<name>A0ABD3IFX8_9MARC</name>
<dbReference type="InterPro" id="IPR038397">
    <property type="entry name" value="TBCC_N_sf"/>
</dbReference>
<protein>
    <recommendedName>
        <fullName evidence="2">Tubulin-specific chaperone C N-terminal domain-containing protein</fullName>
    </recommendedName>
</protein>
<evidence type="ECO:0000259" key="2">
    <source>
        <dbReference type="Pfam" id="PF16752"/>
    </source>
</evidence>
<sequence length="116" mass="13172">MQKKSTIRKSQAAETSDPRESVDVLFSAFNQRKESEEKGLASAFEKKDALEQTLLKEHLDSLALELSDMEKLVADSSYFLPPYDVRSSQAAVRLRLKEELTGFRFHGTSSQENILF</sequence>
<keyword evidence="4" id="KW-1185">Reference proteome</keyword>
<accession>A0ABD3IFX8</accession>
<evidence type="ECO:0000313" key="3">
    <source>
        <dbReference type="EMBL" id="KAL3702542.1"/>
    </source>
</evidence>
<gene>
    <name evidence="3" type="ORF">R1sor_020564</name>
</gene>
<feature type="region of interest" description="Disordered" evidence="1">
    <location>
        <begin position="1"/>
        <end position="21"/>
    </location>
</feature>
<comment type="caution">
    <text evidence="3">The sequence shown here is derived from an EMBL/GenBank/DDBJ whole genome shotgun (WGS) entry which is preliminary data.</text>
</comment>
<reference evidence="3 4" key="1">
    <citation type="submission" date="2024-09" db="EMBL/GenBank/DDBJ databases">
        <title>Chromosome-scale assembly of Riccia sorocarpa.</title>
        <authorList>
            <person name="Paukszto L."/>
        </authorList>
    </citation>
    <scope>NUCLEOTIDE SEQUENCE [LARGE SCALE GENOMIC DNA]</scope>
    <source>
        <strain evidence="3">LP-2024</strain>
        <tissue evidence="3">Aerial parts of the thallus</tissue>
    </source>
</reference>